<dbReference type="EMBL" id="JASJOT010000010">
    <property type="protein sequence ID" value="MDJ1494520.1"/>
    <property type="molecule type" value="Genomic_DNA"/>
</dbReference>
<reference evidence="1 2" key="1">
    <citation type="submission" date="2023-05" db="EMBL/GenBank/DDBJ databases">
        <authorList>
            <person name="Zhang X."/>
        </authorList>
    </citation>
    <scope>NUCLEOTIDE SEQUENCE [LARGE SCALE GENOMIC DNA]</scope>
    <source>
        <strain evidence="1 2">DM2B3-1</strain>
    </source>
</reference>
<evidence type="ECO:0000313" key="2">
    <source>
        <dbReference type="Proteomes" id="UP001228581"/>
    </source>
</evidence>
<accession>A0ABT7CL92</accession>
<keyword evidence="2" id="KW-1185">Reference proteome</keyword>
<dbReference type="Proteomes" id="UP001228581">
    <property type="component" value="Unassembled WGS sequence"/>
</dbReference>
<comment type="caution">
    <text evidence="1">The sequence shown here is derived from an EMBL/GenBank/DDBJ whole genome shotgun (WGS) entry which is preliminary data.</text>
</comment>
<name>A0ABT7CL92_9BACT</name>
<organism evidence="1 2">
    <name type="scientific">Xanthocytophaga flava</name>
    <dbReference type="NCBI Taxonomy" id="3048013"/>
    <lineage>
        <taxon>Bacteria</taxon>
        <taxon>Pseudomonadati</taxon>
        <taxon>Bacteroidota</taxon>
        <taxon>Cytophagia</taxon>
        <taxon>Cytophagales</taxon>
        <taxon>Rhodocytophagaceae</taxon>
        <taxon>Xanthocytophaga</taxon>
    </lineage>
</organism>
<evidence type="ECO:0000313" key="1">
    <source>
        <dbReference type="EMBL" id="MDJ1494520.1"/>
    </source>
</evidence>
<proteinExistence type="predicted"/>
<dbReference type="RefSeq" id="WP_313997731.1">
    <property type="nucleotide sequence ID" value="NZ_JASJOT010000010.1"/>
</dbReference>
<evidence type="ECO:0008006" key="3">
    <source>
        <dbReference type="Google" id="ProtNLM"/>
    </source>
</evidence>
<protein>
    <recommendedName>
        <fullName evidence="3">Apea-like HEPN domain-containing protein</fullName>
    </recommendedName>
</protein>
<gene>
    <name evidence="1" type="ORF">QNI19_16365</name>
</gene>
<sequence>MDTSTLSEFDWFEKFFPDGAILKNMRGKEKVLSFCLLWMTFEKYACNTDANFKVLKEVVDDKLLNTTKIDISVFASQIGYFRTRYINPDGSINESRVNSLNDKNTNRGKKVSDAIKDFLINTPSNSEPTILLGLLCIVYRLRNNLLHGVKDPTTLDEQLELFTYASKVLMNVLEHLKMTGNTPF</sequence>